<proteinExistence type="predicted"/>
<evidence type="ECO:0000256" key="7">
    <source>
        <dbReference type="ARBA" id="ARBA00022759"/>
    </source>
</evidence>
<keyword evidence="7" id="KW-0255">Endonuclease</keyword>
<evidence type="ECO:0000256" key="4">
    <source>
        <dbReference type="ARBA" id="ARBA00022722"/>
    </source>
</evidence>
<dbReference type="AlphaFoldDB" id="A0AAD4V2I1"/>
<keyword evidence="3" id="KW-0548">Nucleotidyltransferase</keyword>
<keyword evidence="4" id="KW-0540">Nuclease</keyword>
<dbReference type="InterPro" id="IPR036397">
    <property type="entry name" value="RNaseH_sf"/>
</dbReference>
<keyword evidence="10" id="KW-0229">DNA integration</keyword>
<dbReference type="GO" id="GO:0006508">
    <property type="term" value="P:proteolysis"/>
    <property type="evidence" value="ECO:0007669"/>
    <property type="project" value="UniProtKB-KW"/>
</dbReference>
<dbReference type="Gene3D" id="1.10.340.70">
    <property type="match status" value="2"/>
</dbReference>
<dbReference type="InterPro" id="IPR001584">
    <property type="entry name" value="Integrase_cat-core"/>
</dbReference>
<dbReference type="Gene3D" id="3.30.420.10">
    <property type="entry name" value="Ribonuclease H-like superfamily/Ribonuclease H"/>
    <property type="match status" value="2"/>
</dbReference>
<keyword evidence="11" id="KW-0695">RNA-directed DNA polymerase</keyword>
<feature type="domain" description="Reverse transcriptase" evidence="15">
    <location>
        <begin position="86"/>
        <end position="265"/>
    </location>
</feature>
<keyword evidence="5" id="KW-0479">Metal-binding</keyword>
<evidence type="ECO:0000313" key="18">
    <source>
        <dbReference type="Proteomes" id="UP001054821"/>
    </source>
</evidence>
<dbReference type="InterPro" id="IPR041588">
    <property type="entry name" value="Integrase_H2C2"/>
</dbReference>
<evidence type="ECO:0000259" key="16">
    <source>
        <dbReference type="PROSITE" id="PS50994"/>
    </source>
</evidence>
<keyword evidence="12" id="KW-0239">DNA-directed DNA polymerase</keyword>
<reference evidence="17 18" key="1">
    <citation type="journal article" date="2022" name="G3 (Bethesda)">
        <title>Whole-genome sequence and methylome profiling of the almond [Prunus dulcis (Mill.) D.A. Webb] cultivar 'Nonpareil'.</title>
        <authorList>
            <person name="D'Amico-Willman K.M."/>
            <person name="Ouma W.Z."/>
            <person name="Meulia T."/>
            <person name="Sideli G.M."/>
            <person name="Gradziel T.M."/>
            <person name="Fresnedo-Ramirez J."/>
        </authorList>
    </citation>
    <scope>NUCLEOTIDE SEQUENCE [LARGE SCALE GENOMIC DNA]</scope>
    <source>
        <strain evidence="17">Clone GOH B32 T37-40</strain>
    </source>
</reference>
<dbReference type="InterPro" id="IPR056924">
    <property type="entry name" value="SH3_Tf2-1"/>
</dbReference>
<keyword evidence="6" id="KW-0064">Aspartyl protease</keyword>
<dbReference type="PANTHER" id="PTHR37984:SF5">
    <property type="entry name" value="PROTEIN NYNRIN-LIKE"/>
    <property type="match status" value="1"/>
</dbReference>
<dbReference type="Gene3D" id="3.30.70.270">
    <property type="match status" value="2"/>
</dbReference>
<dbReference type="GO" id="GO:0003677">
    <property type="term" value="F:DNA binding"/>
    <property type="evidence" value="ECO:0007669"/>
    <property type="project" value="UniProtKB-KW"/>
</dbReference>
<dbReference type="GO" id="GO:0004190">
    <property type="term" value="F:aspartic-type endopeptidase activity"/>
    <property type="evidence" value="ECO:0007669"/>
    <property type="project" value="UniProtKB-KW"/>
</dbReference>
<dbReference type="GO" id="GO:0046872">
    <property type="term" value="F:metal ion binding"/>
    <property type="evidence" value="ECO:0007669"/>
    <property type="project" value="UniProtKB-KW"/>
</dbReference>
<dbReference type="FunFam" id="3.10.10.10:FF:000007">
    <property type="entry name" value="Retrovirus-related Pol polyprotein from transposon 17.6-like Protein"/>
    <property type="match status" value="1"/>
</dbReference>
<dbReference type="FunFam" id="3.30.70.270:FF:000020">
    <property type="entry name" value="Transposon Tf2-6 polyprotein-like Protein"/>
    <property type="match status" value="1"/>
</dbReference>
<keyword evidence="9" id="KW-0460">Magnesium</keyword>
<evidence type="ECO:0000256" key="8">
    <source>
        <dbReference type="ARBA" id="ARBA00022801"/>
    </source>
</evidence>
<dbReference type="Pfam" id="PF17921">
    <property type="entry name" value="Integrase_H2C2"/>
    <property type="match status" value="2"/>
</dbReference>
<keyword evidence="1" id="KW-0645">Protease</keyword>
<evidence type="ECO:0000256" key="5">
    <source>
        <dbReference type="ARBA" id="ARBA00022723"/>
    </source>
</evidence>
<dbReference type="InterPro" id="IPR000477">
    <property type="entry name" value="RT_dom"/>
</dbReference>
<dbReference type="InterPro" id="IPR050951">
    <property type="entry name" value="Retrovirus_Pol_polyprotein"/>
</dbReference>
<sequence length="1054" mass="121316">MIRPQDQSSRAVTLSTLSLSPTQCSDIGKLQEKFKDLFHDVQGFPPQRAVEHKIQLVGDSPLPNLGLYRTSVTESDEINKQIQGLLEQGVIKPSCSPCGSPVLLVPKKDGGWRMCVDYRALNKIIIKNRYPLPRIDDLLDQLHGARYFTKLDLKSGYHQVRIHDEDTWKTAFKTKQGLFEWLVMPFGLCNAPATFMRLMNEVLRPFLDDFVIVYLDDILIFSVTWEEHLHHIAQVLEVLRTNQLQLNGKKCEFGKQHLVYLGFIVGAGELKVDLEKVQVISQWPTPQTVTEVRSFIGACQYLRKFIRHFSQIAASLHSLTKANQKFEWSRNHEESFQLLKRKITEAPVLALPNLQRPFEVEADASNYAMGVVLFQDGKLVAYHSEMFSGPVLNYPTYDKELYAMHQAVKHWRAYLLGKEVVVHSDHKPLQFLTTQSKLQQARHMKWMSYLQQFSIVIKYKKGATNKLADMLSRPPTLVNSSLLVAMKIQPIVPSEYAKGYDTDADFNSTYAKLQQGKTSEFQLKDGLMYKGTQLCIPEDGDRLQWIREAHTSKVAGHFGVEKTLLNLRRYVYWPKMHLDVSRYIRGCVLCNTSKPSNRKLGLYLPLPVPTRPWESISMDFLGGLPKTKSGNDYLFVVVDRFRYDTDADFNSAYAKLQQGKTSEFQLKDGLMYKGTQLCIPEDGDRLQWIHEAHTSKVAGHFGVEKTLLNLRRYVYWPKMHLDVSRYIRGCVLCNTSKPSNRKLGLYLPLPVPTRPWESISMDFLGGLPKTKSGNDYLFVVVDRFSKMVILIPCKKTVTGEGAAKLFFQYIWKHFGLPTSIISDRDSRFLGHFWRSLFGMMDTRLKRSTAFHPQTDGQTEVVNRTMVHLLRGYNSKHPKTWDESLPYLQFAFNRAIHGSTLKSPFEHRVPCNFKEGDLVWLHLGKERLTGEGKKLKPIRYGPFKIIKQIGDNAFQLELPPYMHMYSVINAENLKLFEPSLLDDDPDEDIRLPSVDDLKIELEDPLLKDCILEQKVCETRHGKYEYFRIGSKGQLPGKSKWYIRDNATQEFPHLTI</sequence>
<evidence type="ECO:0000256" key="6">
    <source>
        <dbReference type="ARBA" id="ARBA00022750"/>
    </source>
</evidence>
<dbReference type="PROSITE" id="PS50878">
    <property type="entry name" value="RT_POL"/>
    <property type="match status" value="1"/>
</dbReference>
<evidence type="ECO:0000256" key="13">
    <source>
        <dbReference type="ARBA" id="ARBA00023125"/>
    </source>
</evidence>
<dbReference type="FunFam" id="3.30.420.10:FF:000032">
    <property type="entry name" value="Retrovirus-related Pol polyprotein from transposon 297-like Protein"/>
    <property type="match status" value="1"/>
</dbReference>
<dbReference type="GO" id="GO:0003964">
    <property type="term" value="F:RNA-directed DNA polymerase activity"/>
    <property type="evidence" value="ECO:0007669"/>
    <property type="project" value="UniProtKB-KW"/>
</dbReference>
<name>A0AAD4V2I1_PRUDU</name>
<keyword evidence="14" id="KW-0233">DNA recombination</keyword>
<dbReference type="FunFam" id="1.10.340.70:FF:000001">
    <property type="entry name" value="Retrovirus-related Pol polyprotein from transposon gypsy-like Protein"/>
    <property type="match status" value="2"/>
</dbReference>
<dbReference type="Gene3D" id="3.10.10.10">
    <property type="entry name" value="HIV Type 1 Reverse Transcriptase, subunit A, domain 1"/>
    <property type="match status" value="1"/>
</dbReference>
<dbReference type="InterPro" id="IPR041373">
    <property type="entry name" value="RT_RNaseH"/>
</dbReference>
<comment type="caution">
    <text evidence="17">The sequence shown here is derived from an EMBL/GenBank/DDBJ whole genome shotgun (WGS) entry which is preliminary data.</text>
</comment>
<dbReference type="GO" id="GO:0015074">
    <property type="term" value="P:DNA integration"/>
    <property type="evidence" value="ECO:0007669"/>
    <property type="project" value="UniProtKB-KW"/>
</dbReference>
<dbReference type="InterPro" id="IPR043502">
    <property type="entry name" value="DNA/RNA_pol_sf"/>
</dbReference>
<evidence type="ECO:0008006" key="19">
    <source>
        <dbReference type="Google" id="ProtNLM"/>
    </source>
</evidence>
<dbReference type="EMBL" id="JAJFAZ020000008">
    <property type="protein sequence ID" value="KAI5316172.1"/>
    <property type="molecule type" value="Genomic_DNA"/>
</dbReference>
<keyword evidence="13" id="KW-0238">DNA-binding</keyword>
<keyword evidence="2" id="KW-0808">Transferase</keyword>
<dbReference type="InterPro" id="IPR043128">
    <property type="entry name" value="Rev_trsase/Diguanyl_cyclase"/>
</dbReference>
<evidence type="ECO:0000256" key="10">
    <source>
        <dbReference type="ARBA" id="ARBA00022908"/>
    </source>
</evidence>
<keyword evidence="8" id="KW-0378">Hydrolase</keyword>
<accession>A0AAD4V2I1</accession>
<dbReference type="Proteomes" id="UP001054821">
    <property type="component" value="Chromosome 8"/>
</dbReference>
<dbReference type="GO" id="GO:0006310">
    <property type="term" value="P:DNA recombination"/>
    <property type="evidence" value="ECO:0007669"/>
    <property type="project" value="UniProtKB-KW"/>
</dbReference>
<dbReference type="CDD" id="cd01647">
    <property type="entry name" value="RT_LTR"/>
    <property type="match status" value="1"/>
</dbReference>
<organism evidence="17 18">
    <name type="scientific">Prunus dulcis</name>
    <name type="common">Almond</name>
    <name type="synonym">Amygdalus dulcis</name>
    <dbReference type="NCBI Taxonomy" id="3755"/>
    <lineage>
        <taxon>Eukaryota</taxon>
        <taxon>Viridiplantae</taxon>
        <taxon>Streptophyta</taxon>
        <taxon>Embryophyta</taxon>
        <taxon>Tracheophyta</taxon>
        <taxon>Spermatophyta</taxon>
        <taxon>Magnoliopsida</taxon>
        <taxon>eudicotyledons</taxon>
        <taxon>Gunneridae</taxon>
        <taxon>Pentapetalae</taxon>
        <taxon>rosids</taxon>
        <taxon>fabids</taxon>
        <taxon>Rosales</taxon>
        <taxon>Rosaceae</taxon>
        <taxon>Amygdaloideae</taxon>
        <taxon>Amygdaleae</taxon>
        <taxon>Prunus</taxon>
    </lineage>
</organism>
<evidence type="ECO:0000259" key="15">
    <source>
        <dbReference type="PROSITE" id="PS50878"/>
    </source>
</evidence>
<gene>
    <name evidence="17" type="ORF">L3X38_045348</name>
</gene>
<evidence type="ECO:0000256" key="11">
    <source>
        <dbReference type="ARBA" id="ARBA00022918"/>
    </source>
</evidence>
<dbReference type="InterPro" id="IPR012337">
    <property type="entry name" value="RNaseH-like_sf"/>
</dbReference>
<keyword evidence="18" id="KW-1185">Reference proteome</keyword>
<evidence type="ECO:0000256" key="14">
    <source>
        <dbReference type="ARBA" id="ARBA00023172"/>
    </source>
</evidence>
<dbReference type="CDD" id="cd09274">
    <property type="entry name" value="RNase_HI_RT_Ty3"/>
    <property type="match status" value="1"/>
</dbReference>
<evidence type="ECO:0000256" key="1">
    <source>
        <dbReference type="ARBA" id="ARBA00022670"/>
    </source>
</evidence>
<evidence type="ECO:0000256" key="9">
    <source>
        <dbReference type="ARBA" id="ARBA00022842"/>
    </source>
</evidence>
<dbReference type="Pfam" id="PF00665">
    <property type="entry name" value="rve"/>
    <property type="match status" value="1"/>
</dbReference>
<dbReference type="PROSITE" id="PS50994">
    <property type="entry name" value="INTEGRASE"/>
    <property type="match status" value="1"/>
</dbReference>
<dbReference type="GO" id="GO:0003887">
    <property type="term" value="F:DNA-directed DNA polymerase activity"/>
    <property type="evidence" value="ECO:0007669"/>
    <property type="project" value="UniProtKB-KW"/>
</dbReference>
<feature type="domain" description="Integrase catalytic" evidence="16">
    <location>
        <begin position="751"/>
        <end position="911"/>
    </location>
</feature>
<dbReference type="SUPFAM" id="SSF53098">
    <property type="entry name" value="Ribonuclease H-like"/>
    <property type="match status" value="2"/>
</dbReference>
<dbReference type="SUPFAM" id="SSF56672">
    <property type="entry name" value="DNA/RNA polymerases"/>
    <property type="match status" value="1"/>
</dbReference>
<evidence type="ECO:0000256" key="12">
    <source>
        <dbReference type="ARBA" id="ARBA00022932"/>
    </source>
</evidence>
<dbReference type="Pfam" id="PF17917">
    <property type="entry name" value="RT_RNaseH"/>
    <property type="match status" value="1"/>
</dbReference>
<dbReference type="Pfam" id="PF24626">
    <property type="entry name" value="SH3_Tf2-1"/>
    <property type="match status" value="1"/>
</dbReference>
<evidence type="ECO:0000256" key="2">
    <source>
        <dbReference type="ARBA" id="ARBA00022679"/>
    </source>
</evidence>
<protein>
    <recommendedName>
        <fullName evidence="19">Transposable element protein</fullName>
    </recommendedName>
</protein>
<dbReference type="Pfam" id="PF00078">
    <property type="entry name" value="RVT_1"/>
    <property type="match status" value="1"/>
</dbReference>
<dbReference type="GO" id="GO:0004519">
    <property type="term" value="F:endonuclease activity"/>
    <property type="evidence" value="ECO:0007669"/>
    <property type="project" value="UniProtKB-KW"/>
</dbReference>
<evidence type="ECO:0000313" key="17">
    <source>
        <dbReference type="EMBL" id="KAI5316172.1"/>
    </source>
</evidence>
<evidence type="ECO:0000256" key="3">
    <source>
        <dbReference type="ARBA" id="ARBA00022695"/>
    </source>
</evidence>
<dbReference type="PANTHER" id="PTHR37984">
    <property type="entry name" value="PROTEIN CBG26694"/>
    <property type="match status" value="1"/>
</dbReference>